<keyword evidence="6 12" id="KW-0812">Transmembrane</keyword>
<dbReference type="InterPro" id="IPR038577">
    <property type="entry name" value="GT10-like_C_sf"/>
</dbReference>
<keyword evidence="16" id="KW-1185">Reference proteome</keyword>
<dbReference type="EMBL" id="CANHGI010000002">
    <property type="protein sequence ID" value="CAI5442091.1"/>
    <property type="molecule type" value="Genomic_DNA"/>
</dbReference>
<comment type="similarity">
    <text evidence="3 12">Belongs to the glycosyltransferase 10 family.</text>
</comment>
<dbReference type="SUPFAM" id="SSF53756">
    <property type="entry name" value="UDP-Glycosyltransferase/glycogen phosphorylase"/>
    <property type="match status" value="1"/>
</dbReference>
<evidence type="ECO:0000256" key="1">
    <source>
        <dbReference type="ARBA" id="ARBA00004447"/>
    </source>
</evidence>
<dbReference type="EC" id="2.4.1.-" evidence="12"/>
<evidence type="ECO:0000259" key="14">
    <source>
        <dbReference type="Pfam" id="PF17039"/>
    </source>
</evidence>
<dbReference type="InterPro" id="IPR031481">
    <property type="entry name" value="Glyco_tran_10_N"/>
</dbReference>
<dbReference type="Pfam" id="PF17039">
    <property type="entry name" value="Glyco_tran_10_N"/>
    <property type="match status" value="1"/>
</dbReference>
<evidence type="ECO:0000256" key="7">
    <source>
        <dbReference type="ARBA" id="ARBA00022968"/>
    </source>
</evidence>
<dbReference type="OrthoDB" id="427096at2759"/>
<proteinExistence type="inferred from homology"/>
<keyword evidence="11" id="KW-0325">Glycoprotein</keyword>
<keyword evidence="9 12" id="KW-0333">Golgi apparatus</keyword>
<dbReference type="GO" id="GO:0008417">
    <property type="term" value="F:fucosyltransferase activity"/>
    <property type="evidence" value="ECO:0007669"/>
    <property type="project" value="InterPro"/>
</dbReference>
<keyword evidence="5 12" id="KW-0808">Transferase</keyword>
<evidence type="ECO:0000256" key="10">
    <source>
        <dbReference type="ARBA" id="ARBA00023136"/>
    </source>
</evidence>
<dbReference type="FunFam" id="3.40.50.11660:FF:000002">
    <property type="entry name" value="Alpha-(1,3)-fucosyltransferase"/>
    <property type="match status" value="1"/>
</dbReference>
<evidence type="ECO:0000256" key="2">
    <source>
        <dbReference type="ARBA" id="ARBA00004922"/>
    </source>
</evidence>
<keyword evidence="7" id="KW-0735">Signal-anchor</keyword>
<keyword evidence="10" id="KW-0472">Membrane</keyword>
<evidence type="ECO:0000256" key="6">
    <source>
        <dbReference type="ARBA" id="ARBA00022692"/>
    </source>
</evidence>
<dbReference type="Gene3D" id="3.40.50.11660">
    <property type="entry name" value="Glycosyl transferase family 10, C-terminal domain"/>
    <property type="match status" value="1"/>
</dbReference>
<sequence>MKIGHRFETLAPKRILYWTTIFGAQAKSQQLADCTGLTDRCVIDFNRDQINASDAVVFHGADIHSSPLPDQNTRRPQQIYVFHTMETPKNSRKNNVFIPPNFFNWSLTFLQESDAISKYGSFFISSQKAESRGFKIQSYYVQPKRITKKSRNGIFGLISNCYTDSKRELAFEELAKYINVTIGGKCGKTAELRDICPMGSFCLDIFEQYPFYIAVENTVCNDYITEKFWNRISVPSIPIITLLFQKRTFPPKSFIAMDDYKNPHEMANHLRALESNSTAYLEYFAWRQFGTWTTAPWNAPGYRNGICRVCELLWKQSDKNATDDLIPEKAIPDVWKWYEEKAQCENDEFVQKWISS</sequence>
<reference evidence="15" key="1">
    <citation type="submission" date="2022-11" db="EMBL/GenBank/DDBJ databases">
        <authorList>
            <person name="Kikuchi T."/>
        </authorList>
    </citation>
    <scope>NUCLEOTIDE SEQUENCE</scope>
    <source>
        <strain evidence="15">PS1010</strain>
    </source>
</reference>
<dbReference type="PANTHER" id="PTHR48438:SF1">
    <property type="entry name" value="ALPHA-(1,3)-FUCOSYLTRANSFERASE C-RELATED"/>
    <property type="match status" value="1"/>
</dbReference>
<dbReference type="InterPro" id="IPR001503">
    <property type="entry name" value="Glyco_trans_10"/>
</dbReference>
<evidence type="ECO:0000256" key="11">
    <source>
        <dbReference type="ARBA" id="ARBA00023180"/>
    </source>
</evidence>
<evidence type="ECO:0000313" key="15">
    <source>
        <dbReference type="EMBL" id="CAI5442091.1"/>
    </source>
</evidence>
<dbReference type="Pfam" id="PF00852">
    <property type="entry name" value="Glyco_transf_10"/>
    <property type="match status" value="1"/>
</dbReference>
<evidence type="ECO:0000256" key="12">
    <source>
        <dbReference type="RuleBase" id="RU003832"/>
    </source>
</evidence>
<feature type="domain" description="Fucosyltransferase C-terminal" evidence="13">
    <location>
        <begin position="154"/>
        <end position="322"/>
    </location>
</feature>
<evidence type="ECO:0000313" key="16">
    <source>
        <dbReference type="Proteomes" id="UP001152747"/>
    </source>
</evidence>
<dbReference type="InterPro" id="IPR055270">
    <property type="entry name" value="Glyco_tran_10_C"/>
</dbReference>
<keyword evidence="4 12" id="KW-0328">Glycosyltransferase</keyword>
<comment type="pathway">
    <text evidence="2">Protein modification; protein glycosylation.</text>
</comment>
<comment type="subcellular location">
    <subcellularLocation>
        <location evidence="1 12">Golgi apparatus</location>
        <location evidence="1 12">Golgi stack membrane</location>
        <topology evidence="1 12">Single-pass type II membrane protein</topology>
    </subcellularLocation>
</comment>
<dbReference type="PANTHER" id="PTHR48438">
    <property type="entry name" value="ALPHA-(1,3)-FUCOSYLTRANSFERASE C-RELATED"/>
    <property type="match status" value="1"/>
</dbReference>
<keyword evidence="8" id="KW-1133">Transmembrane helix</keyword>
<evidence type="ECO:0000256" key="4">
    <source>
        <dbReference type="ARBA" id="ARBA00022676"/>
    </source>
</evidence>
<evidence type="ECO:0000256" key="8">
    <source>
        <dbReference type="ARBA" id="ARBA00022989"/>
    </source>
</evidence>
<evidence type="ECO:0000259" key="13">
    <source>
        <dbReference type="Pfam" id="PF00852"/>
    </source>
</evidence>
<accession>A0A9P1MZM5</accession>
<name>A0A9P1MZM5_9PELO</name>
<comment type="caution">
    <text evidence="15">The sequence shown here is derived from an EMBL/GenBank/DDBJ whole genome shotgun (WGS) entry which is preliminary data.</text>
</comment>
<protein>
    <recommendedName>
        <fullName evidence="12">Fucosyltransferase</fullName>
        <ecNumber evidence="12">2.4.1.-</ecNumber>
    </recommendedName>
</protein>
<dbReference type="AlphaFoldDB" id="A0A9P1MZM5"/>
<evidence type="ECO:0000256" key="5">
    <source>
        <dbReference type="ARBA" id="ARBA00022679"/>
    </source>
</evidence>
<dbReference type="GO" id="GO:0032580">
    <property type="term" value="C:Golgi cisterna membrane"/>
    <property type="evidence" value="ECO:0007669"/>
    <property type="project" value="UniProtKB-SubCell"/>
</dbReference>
<gene>
    <name evidence="15" type="ORF">CAMP_LOCUS4728</name>
</gene>
<dbReference type="Proteomes" id="UP001152747">
    <property type="component" value="Unassembled WGS sequence"/>
</dbReference>
<feature type="domain" description="Fucosyltransferase N-terminal" evidence="14">
    <location>
        <begin position="12"/>
        <end position="120"/>
    </location>
</feature>
<evidence type="ECO:0000256" key="3">
    <source>
        <dbReference type="ARBA" id="ARBA00008919"/>
    </source>
</evidence>
<organism evidence="15 16">
    <name type="scientific">Caenorhabditis angaria</name>
    <dbReference type="NCBI Taxonomy" id="860376"/>
    <lineage>
        <taxon>Eukaryota</taxon>
        <taxon>Metazoa</taxon>
        <taxon>Ecdysozoa</taxon>
        <taxon>Nematoda</taxon>
        <taxon>Chromadorea</taxon>
        <taxon>Rhabditida</taxon>
        <taxon>Rhabditina</taxon>
        <taxon>Rhabditomorpha</taxon>
        <taxon>Rhabditoidea</taxon>
        <taxon>Rhabditidae</taxon>
        <taxon>Peloderinae</taxon>
        <taxon>Caenorhabditis</taxon>
    </lineage>
</organism>
<evidence type="ECO:0000256" key="9">
    <source>
        <dbReference type="ARBA" id="ARBA00023034"/>
    </source>
</evidence>